<proteinExistence type="predicted"/>
<dbReference type="Proteomes" id="UP001312865">
    <property type="component" value="Unassembled WGS sequence"/>
</dbReference>
<organism evidence="1 2">
    <name type="scientific">Bacillus spongiae</name>
    <dbReference type="NCBI Taxonomy" id="2683610"/>
    <lineage>
        <taxon>Bacteria</taxon>
        <taxon>Bacillati</taxon>
        <taxon>Bacillota</taxon>
        <taxon>Bacilli</taxon>
        <taxon>Bacillales</taxon>
        <taxon>Bacillaceae</taxon>
        <taxon>Bacillus</taxon>
    </lineage>
</organism>
<name>A0ABU8HD03_9BACI</name>
<sequence>MNRRHRFHYYRPYPMNQFVNQVGHPYNTGPNHYPTPANQANHSNGVVLPPPQPEGYNNMWNAHSGQSPYQHQQSEFFQNPLQQEEEYYYPTPRPRPQGFANPYPKGSFAIKNQQGGVNSIMNSFKGKDGSLDLNKMVNTAGQMMGAMNQVSALVKGFGSIFT</sequence>
<protein>
    <submittedName>
        <fullName evidence="1">YppG family protein</fullName>
    </submittedName>
</protein>
<dbReference type="InterPro" id="IPR025555">
    <property type="entry name" value="YppG"/>
</dbReference>
<comment type="caution">
    <text evidence="1">The sequence shown here is derived from an EMBL/GenBank/DDBJ whole genome shotgun (WGS) entry which is preliminary data.</text>
</comment>
<accession>A0ABU8HD03</accession>
<reference evidence="1 2" key="1">
    <citation type="journal article" date="2018" name="J. Microbiol.">
        <title>Bacillus spongiae sp. nov., isolated from sponge of Jeju Island.</title>
        <authorList>
            <person name="Lee G.E."/>
            <person name="Im W.T."/>
            <person name="Park J.S."/>
        </authorList>
    </citation>
    <scope>NUCLEOTIDE SEQUENCE [LARGE SCALE GENOMIC DNA]</scope>
    <source>
        <strain evidence="1 2">135PIL107-10</strain>
    </source>
</reference>
<evidence type="ECO:0000313" key="2">
    <source>
        <dbReference type="Proteomes" id="UP001312865"/>
    </source>
</evidence>
<dbReference type="Pfam" id="PF14179">
    <property type="entry name" value="YppG"/>
    <property type="match status" value="1"/>
</dbReference>
<gene>
    <name evidence="1" type="ORF">WAK64_09215</name>
</gene>
<evidence type="ECO:0000313" key="1">
    <source>
        <dbReference type="EMBL" id="MEI5907236.1"/>
    </source>
</evidence>
<dbReference type="EMBL" id="JBBAXC010000006">
    <property type="protein sequence ID" value="MEI5907236.1"/>
    <property type="molecule type" value="Genomic_DNA"/>
</dbReference>
<keyword evidence="2" id="KW-1185">Reference proteome</keyword>